<evidence type="ECO:0000313" key="10">
    <source>
        <dbReference type="Proteomes" id="UP000199155"/>
    </source>
</evidence>
<dbReference type="InterPro" id="IPR043595">
    <property type="entry name" value="FaeB/C/D"/>
</dbReference>
<dbReference type="Pfam" id="PF10503">
    <property type="entry name" value="Esterase_PHB"/>
    <property type="match status" value="1"/>
</dbReference>
<dbReference type="Proteomes" id="UP000199155">
    <property type="component" value="Unassembled WGS sequence"/>
</dbReference>
<dbReference type="InterPro" id="IPR010126">
    <property type="entry name" value="Esterase_phb"/>
</dbReference>
<dbReference type="SUPFAM" id="SSF53474">
    <property type="entry name" value="alpha/beta-Hydrolases"/>
    <property type="match status" value="1"/>
</dbReference>
<dbReference type="GO" id="GO:0045493">
    <property type="term" value="P:xylan catabolic process"/>
    <property type="evidence" value="ECO:0007669"/>
    <property type="project" value="UniProtKB-KW"/>
</dbReference>
<evidence type="ECO:0000256" key="2">
    <source>
        <dbReference type="ARBA" id="ARBA00022525"/>
    </source>
</evidence>
<dbReference type="GO" id="GO:0005576">
    <property type="term" value="C:extracellular region"/>
    <property type="evidence" value="ECO:0007669"/>
    <property type="project" value="UniProtKB-SubCell"/>
</dbReference>
<keyword evidence="2" id="KW-0964">Secreted</keyword>
<evidence type="ECO:0000256" key="4">
    <source>
        <dbReference type="ARBA" id="ARBA00022729"/>
    </source>
</evidence>
<dbReference type="PANTHER" id="PTHR38050">
    <property type="match status" value="1"/>
</dbReference>
<proteinExistence type="predicted"/>
<dbReference type="Gene3D" id="3.40.50.1820">
    <property type="entry name" value="alpha/beta hydrolase"/>
    <property type="match status" value="1"/>
</dbReference>
<evidence type="ECO:0000256" key="6">
    <source>
        <dbReference type="ARBA" id="ARBA00023277"/>
    </source>
</evidence>
<evidence type="ECO:0000256" key="8">
    <source>
        <dbReference type="SAM" id="MobiDB-lite"/>
    </source>
</evidence>
<dbReference type="EMBL" id="FNFF01000006">
    <property type="protein sequence ID" value="SDK34232.1"/>
    <property type="molecule type" value="Genomic_DNA"/>
</dbReference>
<evidence type="ECO:0000313" key="9">
    <source>
        <dbReference type="EMBL" id="SDK34232.1"/>
    </source>
</evidence>
<dbReference type="PANTHER" id="PTHR38050:SF2">
    <property type="entry name" value="FERULOYL ESTERASE C-RELATED"/>
    <property type="match status" value="1"/>
</dbReference>
<keyword evidence="7" id="KW-0624">Polysaccharide degradation</keyword>
<comment type="subcellular location">
    <subcellularLocation>
        <location evidence="1">Secreted</location>
    </subcellularLocation>
</comment>
<accession>A0A1G9B3Z4</accession>
<evidence type="ECO:0000256" key="1">
    <source>
        <dbReference type="ARBA" id="ARBA00004613"/>
    </source>
</evidence>
<dbReference type="STRING" id="417292.SAMN05421806_106318"/>
<name>A0A1G9B3Z4_9ACTN</name>
<keyword evidence="5" id="KW-0378">Hydrolase</keyword>
<keyword evidence="6" id="KW-0119">Carbohydrate metabolism</keyword>
<evidence type="ECO:0000256" key="3">
    <source>
        <dbReference type="ARBA" id="ARBA00022651"/>
    </source>
</evidence>
<protein>
    <submittedName>
        <fullName evidence="9">Polyhydroxybutyrate depolymerase</fullName>
    </submittedName>
</protein>
<evidence type="ECO:0000256" key="7">
    <source>
        <dbReference type="ARBA" id="ARBA00023326"/>
    </source>
</evidence>
<evidence type="ECO:0000256" key="5">
    <source>
        <dbReference type="ARBA" id="ARBA00022801"/>
    </source>
</evidence>
<keyword evidence="3" id="KW-0858">Xylan degradation</keyword>
<keyword evidence="4" id="KW-0732">Signal</keyword>
<reference evidence="9 10" key="1">
    <citation type="submission" date="2016-10" db="EMBL/GenBank/DDBJ databases">
        <authorList>
            <person name="de Groot N.N."/>
        </authorList>
    </citation>
    <scope>NUCLEOTIDE SEQUENCE [LARGE SCALE GENOMIC DNA]</scope>
    <source>
        <strain evidence="9 10">CGMCC 4.5727</strain>
    </source>
</reference>
<dbReference type="InterPro" id="IPR029058">
    <property type="entry name" value="AB_hydrolase_fold"/>
</dbReference>
<dbReference type="AlphaFoldDB" id="A0A1G9B3Z4"/>
<gene>
    <name evidence="9" type="ORF">SAMN05421806_106318</name>
</gene>
<organism evidence="9 10">
    <name type="scientific">Streptomyces indicus</name>
    <dbReference type="NCBI Taxonomy" id="417292"/>
    <lineage>
        <taxon>Bacteria</taxon>
        <taxon>Bacillati</taxon>
        <taxon>Actinomycetota</taxon>
        <taxon>Actinomycetes</taxon>
        <taxon>Kitasatosporales</taxon>
        <taxon>Streptomycetaceae</taxon>
        <taxon>Streptomyces</taxon>
    </lineage>
</organism>
<dbReference type="GO" id="GO:0030600">
    <property type="term" value="F:feruloyl esterase activity"/>
    <property type="evidence" value="ECO:0007669"/>
    <property type="project" value="InterPro"/>
</dbReference>
<keyword evidence="10" id="KW-1185">Reference proteome</keyword>
<feature type="region of interest" description="Disordered" evidence="8">
    <location>
        <begin position="66"/>
        <end position="98"/>
    </location>
</feature>
<sequence length="345" mass="36922">MACKVSLAATRRIIPRITVWSEPSVPLDRLPRHCHHAPMSSRGNPSLRAAVTAALLTLTSVLAGCGSGSDEKGGTPPKKSPKSSAPGVEPAPGDHTVTVKWKGKDRSYAVHAPPSYEKGAKLPLVIVMHPYPSTGTHVAKLSDMSTKADKENFLVVYPEGVNGGMNALVCCGGEDDVGFIRTVTKSLVDTWGADPQRTYATGISNGGDMSFKLAVELSDTFAAIAPVSGGYSGRITDPDSYVPKSPVSVITFIGAEDKWYPTFNAGLTIWQERLKCKEQPPAKLPQKITRTTAGCGDGSEVVAYRMPEMGHAWPQGKSDMAEREAAVNATDLIWEFFKSHPKKTT</sequence>